<dbReference type="Proteomes" id="UP000002412">
    <property type="component" value="Plasmid p_153kb"/>
</dbReference>
<gene>
    <name evidence="3" type="ordered locus">YpsIP31758_B0110</name>
</gene>
<name>A0A0U1QTI9_YERP3</name>
<dbReference type="Gene3D" id="3.40.50.300">
    <property type="entry name" value="P-loop containing nucleotide triphosphate hydrolases"/>
    <property type="match status" value="1"/>
</dbReference>
<accession>A0A0U1QTI9</accession>
<dbReference type="PDB" id="6GEF">
    <property type="method" value="X-ray"/>
    <property type="resolution" value="2.75 A"/>
    <property type="chains" value="A/B/C/D/E/F=2-387"/>
</dbReference>
<dbReference type="InterPro" id="IPR001482">
    <property type="entry name" value="T2SS/T4SS_dom"/>
</dbReference>
<comment type="similarity">
    <text evidence="1">Belongs to the GSP E family.</text>
</comment>
<dbReference type="BRENDA" id="7.4.2.8">
    <property type="organism ID" value="4560"/>
</dbReference>
<dbReference type="HOGENOM" id="CLU_013446_4_0_6"/>
<geneLocation type="plasmid" evidence="4">
    <name>plasmid_153kb</name>
</geneLocation>
<dbReference type="CDD" id="cd19516">
    <property type="entry name" value="DotB_TraJ"/>
    <property type="match status" value="1"/>
</dbReference>
<organism evidence="3 4">
    <name type="scientific">Yersinia pseudotuberculosis serotype O:1b (strain IP 31758)</name>
    <dbReference type="NCBI Taxonomy" id="349747"/>
    <lineage>
        <taxon>Bacteria</taxon>
        <taxon>Pseudomonadati</taxon>
        <taxon>Pseudomonadota</taxon>
        <taxon>Gammaproteobacteria</taxon>
        <taxon>Enterobacterales</taxon>
        <taxon>Yersiniaceae</taxon>
        <taxon>Yersinia</taxon>
    </lineage>
</organism>
<reference evidence="5" key="2">
    <citation type="journal article" date="2018" name="Protein Sci.">
        <title>X-ray crystal structures of the type IVb secretion system DotB ATPases.</title>
        <authorList>
            <person name="Prevost M.S."/>
            <person name="Waksman G."/>
        </authorList>
    </citation>
    <scope>X-RAY CRYSTALLOGRAPHY (2.75 ANGSTROMS) OF 2-387</scope>
</reference>
<evidence type="ECO:0000259" key="2">
    <source>
        <dbReference type="Pfam" id="PF00437"/>
    </source>
</evidence>
<dbReference type="PANTHER" id="PTHR30486:SF6">
    <property type="entry name" value="TYPE IV PILUS RETRACTATION ATPASE PILT"/>
    <property type="match status" value="1"/>
</dbReference>
<dbReference type="Pfam" id="PF00437">
    <property type="entry name" value="T2SSE"/>
    <property type="match status" value="1"/>
</dbReference>
<dbReference type="Gene3D" id="3.30.450.90">
    <property type="match status" value="1"/>
</dbReference>
<dbReference type="GO" id="GO:0016887">
    <property type="term" value="F:ATP hydrolysis activity"/>
    <property type="evidence" value="ECO:0007669"/>
    <property type="project" value="InterPro"/>
</dbReference>
<keyword evidence="5" id="KW-0002">3D-structure</keyword>
<dbReference type="RefSeq" id="WP_011988542.1">
    <property type="nucleotide sequence ID" value="NC_009705.1"/>
</dbReference>
<dbReference type="PANTHER" id="PTHR30486">
    <property type="entry name" value="TWITCHING MOTILITY PROTEIN PILT"/>
    <property type="match status" value="1"/>
</dbReference>
<dbReference type="PDBsum" id="6GEF"/>
<evidence type="ECO:0000256" key="1">
    <source>
        <dbReference type="ARBA" id="ARBA00006611"/>
    </source>
</evidence>
<sequence>MEPLHLPILEFKTEYRYPSTFEHEAQFKDTVLEFLAHEASDIIIKQGVAISAKVKGTLCTLSTRTLNFNEIERIALWASGSSSVLTELASKKLINTRYEVFHPTKLTTGGQKQRFGYRVNISPVYIQGKTTAEIVMRSIPLDPLPLADIGLSPELVNQMCPDNGIVMVAGKTSSGKSTTFSSIIRYIMENDTPIKGHLLTHEDPIEFVYDNIKSAHSIIAQSQIPEQFSSFAIANQEALRRTPNLIMIGELRDKQSIESAFEAANTGHPVFATVHSQNCSAVMRRLISRFDESVRGAAIYDLVETTRFIMAQTLVRKTDGNLVAAREYLNFTTDIREQLLSLSDMGKVASEVRRLVDEFGHPFSLEAERLHSDGIIDGHVAKRLSMM</sequence>
<dbReference type="KEGG" id="ypi:YpsIP31758_B0110"/>
<protein>
    <submittedName>
        <fullName evidence="3">Type IV secretion system protein DotB</fullName>
    </submittedName>
</protein>
<dbReference type="InterPro" id="IPR027417">
    <property type="entry name" value="P-loop_NTPase"/>
</dbReference>
<reference evidence="3 4" key="1">
    <citation type="journal article" date="2007" name="PLoS Genet.">
        <title>The complete genome sequence of Yersinia pseudotuberculosis IP31758, the causative agent of Far East scarlet-like fever.</title>
        <authorList>
            <person name="Eppinger M."/>
            <person name="Rosovitz M.J."/>
            <person name="Fricke W.F."/>
            <person name="Rasko D.A."/>
            <person name="Kokorina G."/>
            <person name="Fayolle C."/>
            <person name="Lindler L.E."/>
            <person name="Carniel E."/>
            <person name="Ravel J."/>
        </authorList>
    </citation>
    <scope>NUCLEOTIDE SEQUENCE [LARGE SCALE GENOMIC DNA]</scope>
    <source>
        <strain evidence="3 4">IP 31758</strain>
        <plasmid evidence="4">Plasmid plasmid_153kb</plasmid>
    </source>
</reference>
<feature type="domain" description="Bacterial type II secretion system protein E" evidence="2">
    <location>
        <begin position="113"/>
        <end position="319"/>
    </location>
</feature>
<evidence type="ECO:0000313" key="3">
    <source>
        <dbReference type="EMBL" id="ABS45698.1"/>
    </source>
</evidence>
<proteinExistence type="evidence at protein level"/>
<dbReference type="SUPFAM" id="SSF52540">
    <property type="entry name" value="P-loop containing nucleoside triphosphate hydrolases"/>
    <property type="match status" value="1"/>
</dbReference>
<dbReference type="EMBL" id="CP000719">
    <property type="protein sequence ID" value="ABS45698.1"/>
    <property type="molecule type" value="Genomic_DNA"/>
</dbReference>
<dbReference type="SMR" id="A0A0U1QTI9"/>
<evidence type="ECO:0007829" key="5">
    <source>
        <dbReference type="PDB" id="6GEF"/>
    </source>
</evidence>
<keyword evidence="3" id="KW-0614">Plasmid</keyword>
<dbReference type="InterPro" id="IPR050921">
    <property type="entry name" value="T4SS_GSP_E_ATPase"/>
</dbReference>
<dbReference type="AlphaFoldDB" id="A0A0U1QTI9"/>
<evidence type="ECO:0000313" key="4">
    <source>
        <dbReference type="Proteomes" id="UP000002412"/>
    </source>
</evidence>